<proteinExistence type="predicted"/>
<dbReference type="AlphaFoldDB" id="A0A2S7FFJ8"/>
<feature type="repeat" description="Cell wall-binding" evidence="2">
    <location>
        <begin position="43"/>
        <end position="62"/>
    </location>
</feature>
<accession>A0A2S7FFJ8</accession>
<sequence>MNKNIIKILSTTLITCSLFCIPANAEWKYDSTDWWYTENNSYATGWRLIGGEWYYFKEDGYMASSTYCEFNNATGSYSPGSPIECNGNYYYFDKDGHMLHDCFIIEGSGRFQTWLDNNGKSTEKQYGNKYSGGYDLSYSNLTYVPYLGGYTESEALELANKIGLKLNIKYENTPDSNFNNVILGQNNISSQITKNETECTIIVGKYSDSLTGFTNTEIRTFMMDLQKKYNNSYSWLYFYGLY</sequence>
<evidence type="ECO:0000256" key="3">
    <source>
        <dbReference type="SAM" id="SignalP"/>
    </source>
</evidence>
<feature type="chain" id="PRO_5015503564" description="Cell wall-binding protein" evidence="3">
    <location>
        <begin position="26"/>
        <end position="242"/>
    </location>
</feature>
<dbReference type="RefSeq" id="WP_043665895.1">
    <property type="nucleotide sequence ID" value="NZ_JSEG01000019.1"/>
</dbReference>
<gene>
    <name evidence="4" type="ORF">AWN73_06930</name>
</gene>
<keyword evidence="1" id="KW-0677">Repeat</keyword>
<evidence type="ECO:0008006" key="6">
    <source>
        <dbReference type="Google" id="ProtNLM"/>
    </source>
</evidence>
<evidence type="ECO:0000256" key="1">
    <source>
        <dbReference type="ARBA" id="ARBA00022737"/>
    </source>
</evidence>
<dbReference type="PROSITE" id="PS51170">
    <property type="entry name" value="CW"/>
    <property type="match status" value="1"/>
</dbReference>
<protein>
    <recommendedName>
        <fullName evidence="6">Cell wall-binding protein</fullName>
    </recommendedName>
</protein>
<comment type="caution">
    <text evidence="4">The sequence shown here is derived from an EMBL/GenBank/DDBJ whole genome shotgun (WGS) entry which is preliminary data.</text>
</comment>
<dbReference type="Proteomes" id="UP000238081">
    <property type="component" value="Unassembled WGS sequence"/>
</dbReference>
<evidence type="ECO:0000256" key="2">
    <source>
        <dbReference type="PROSITE-ProRule" id="PRU00591"/>
    </source>
</evidence>
<reference evidence="4 5" key="1">
    <citation type="submission" date="2016-01" db="EMBL/GenBank/DDBJ databases">
        <title>Characterization of the Clostridium difficile lineages that are prevalent in Hong Kong and China.</title>
        <authorList>
            <person name="Kwok J.S.-L."/>
            <person name="Lam W.-Y."/>
            <person name="Ip M."/>
            <person name="Chan T.-F."/>
            <person name="Hawkey P.M."/>
            <person name="Tsui S.K.-W."/>
        </authorList>
    </citation>
    <scope>NUCLEOTIDE SEQUENCE [LARGE SCALE GENOMIC DNA]</scope>
    <source>
        <strain evidence="4 5">300064</strain>
    </source>
</reference>
<organism evidence="4 5">
    <name type="scientific">Clostridium butyricum</name>
    <dbReference type="NCBI Taxonomy" id="1492"/>
    <lineage>
        <taxon>Bacteria</taxon>
        <taxon>Bacillati</taxon>
        <taxon>Bacillota</taxon>
        <taxon>Clostridia</taxon>
        <taxon>Eubacteriales</taxon>
        <taxon>Clostridiaceae</taxon>
        <taxon>Clostridium</taxon>
    </lineage>
</organism>
<evidence type="ECO:0000313" key="5">
    <source>
        <dbReference type="Proteomes" id="UP000238081"/>
    </source>
</evidence>
<dbReference type="SUPFAM" id="SSF69360">
    <property type="entry name" value="Cell wall binding repeat"/>
    <property type="match status" value="1"/>
</dbReference>
<keyword evidence="3" id="KW-0732">Signal</keyword>
<name>A0A2S7FFJ8_CLOBU</name>
<dbReference type="EMBL" id="LRDH01000002">
    <property type="protein sequence ID" value="PPV17731.1"/>
    <property type="molecule type" value="Genomic_DNA"/>
</dbReference>
<dbReference type="Gene3D" id="2.10.270.10">
    <property type="entry name" value="Cholin Binding"/>
    <property type="match status" value="1"/>
</dbReference>
<evidence type="ECO:0000313" key="4">
    <source>
        <dbReference type="EMBL" id="PPV17731.1"/>
    </source>
</evidence>
<feature type="signal peptide" evidence="3">
    <location>
        <begin position="1"/>
        <end position="25"/>
    </location>
</feature>
<dbReference type="InterPro" id="IPR018337">
    <property type="entry name" value="Cell_wall/Cho-bd_repeat"/>
</dbReference>
<dbReference type="Pfam" id="PF01473">
    <property type="entry name" value="Choline_bind_1"/>
    <property type="match status" value="2"/>
</dbReference>